<evidence type="ECO:0000256" key="1">
    <source>
        <dbReference type="ARBA" id="ARBA00010876"/>
    </source>
</evidence>
<sequence>MSSHCETEDTFEDDDLSPPAAAVGAGAGAGCHRLVADAGAAGVRLDKWLSTSLPDLSRARLQMLVRSGLVEIDGRTIVDPALRIKPGQTACVREPVTVPDAPAPLPMPLDVLHEDEHLIVVNKPPGLVVHPGAGNPDRTLVNGLLHHCGGRLSTGSDPQRPGIVHRLDKDTSGVLVAAKTDAAHEALAGQFAARLPGRTYLALVWGTPMPPAGTIEGQIGRHPKNRQKMAVLDPGAGKYACTHYRTLEVFCGGEISLVECRLETGRTHQVRVHLSSCALPLVGDPLYGRKSVPRAWAGRLRGFERQALHAVEVAFTHPVTGETLRFRAEPPEDMGALIETIRRNTNR</sequence>
<dbReference type="CDD" id="cd02869">
    <property type="entry name" value="PseudoU_synth_RluA_like"/>
    <property type="match status" value="1"/>
</dbReference>
<dbReference type="PROSITE" id="PS01129">
    <property type="entry name" value="PSI_RLU"/>
    <property type="match status" value="1"/>
</dbReference>
<evidence type="ECO:0000313" key="9">
    <source>
        <dbReference type="Proteomes" id="UP000631034"/>
    </source>
</evidence>
<dbReference type="RefSeq" id="WP_192534676.1">
    <property type="nucleotide sequence ID" value="NZ_JACZHT010000006.1"/>
</dbReference>
<comment type="function">
    <text evidence="6">Responsible for synthesis of pseudouridine from uracil.</text>
</comment>
<dbReference type="SMART" id="SM00363">
    <property type="entry name" value="S4"/>
    <property type="match status" value="1"/>
</dbReference>
<gene>
    <name evidence="8" type="ORF">IHV25_08420</name>
</gene>
<dbReference type="InterPro" id="IPR002942">
    <property type="entry name" value="S4_RNA-bd"/>
</dbReference>
<reference evidence="8" key="1">
    <citation type="submission" date="2020-10" db="EMBL/GenBank/DDBJ databases">
        <title>Genome sequence of the unusual species of purple photosynthetic bacteria, Phaeovibrio sulfidiphilus DSM 23193, type strain.</title>
        <authorList>
            <person name="Kyndt J.A."/>
            <person name="Meyer T.E."/>
        </authorList>
    </citation>
    <scope>NUCLEOTIDE SEQUENCE</scope>
    <source>
        <strain evidence="8">DSM 23193</strain>
    </source>
</reference>
<dbReference type="GO" id="GO:0160140">
    <property type="term" value="F:23S rRNA pseudouridine(1911/1915/1917) synthase activity"/>
    <property type="evidence" value="ECO:0007669"/>
    <property type="project" value="UniProtKB-EC"/>
</dbReference>
<dbReference type="PANTHER" id="PTHR21600">
    <property type="entry name" value="MITOCHONDRIAL RNA PSEUDOURIDINE SYNTHASE"/>
    <property type="match status" value="1"/>
</dbReference>
<dbReference type="PROSITE" id="PS50889">
    <property type="entry name" value="S4"/>
    <property type="match status" value="1"/>
</dbReference>
<feature type="active site" evidence="4">
    <location>
        <position position="168"/>
    </location>
</feature>
<protein>
    <recommendedName>
        <fullName evidence="6">Pseudouridine synthase</fullName>
        <ecNumber evidence="6">5.4.99.-</ecNumber>
    </recommendedName>
</protein>
<evidence type="ECO:0000259" key="7">
    <source>
        <dbReference type="SMART" id="SM00363"/>
    </source>
</evidence>
<dbReference type="GO" id="GO:0003723">
    <property type="term" value="F:RNA binding"/>
    <property type="evidence" value="ECO:0007669"/>
    <property type="project" value="UniProtKB-KW"/>
</dbReference>
<dbReference type="InterPro" id="IPR006145">
    <property type="entry name" value="PsdUridine_synth_RsuA/RluA"/>
</dbReference>
<dbReference type="Pfam" id="PF01479">
    <property type="entry name" value="S4"/>
    <property type="match status" value="1"/>
</dbReference>
<organism evidence="8 9">
    <name type="scientific">Phaeovibrio sulfidiphilus</name>
    <dbReference type="NCBI Taxonomy" id="1220600"/>
    <lineage>
        <taxon>Bacteria</taxon>
        <taxon>Pseudomonadati</taxon>
        <taxon>Pseudomonadota</taxon>
        <taxon>Alphaproteobacteria</taxon>
        <taxon>Rhodospirillales</taxon>
        <taxon>Rhodospirillaceae</taxon>
        <taxon>Phaeovibrio</taxon>
    </lineage>
</organism>
<keyword evidence="2 6" id="KW-0413">Isomerase</keyword>
<evidence type="ECO:0000256" key="6">
    <source>
        <dbReference type="RuleBase" id="RU362028"/>
    </source>
</evidence>
<accession>A0A8J6YJS1</accession>
<comment type="catalytic activity">
    <reaction evidence="3">
        <text>uridine(1911/1915/1917) in 23S rRNA = pseudouridine(1911/1915/1917) in 23S rRNA</text>
        <dbReference type="Rhea" id="RHEA:42524"/>
        <dbReference type="Rhea" id="RHEA-COMP:10097"/>
        <dbReference type="Rhea" id="RHEA-COMP:10098"/>
        <dbReference type="ChEBI" id="CHEBI:65314"/>
        <dbReference type="ChEBI" id="CHEBI:65315"/>
        <dbReference type="EC" id="5.4.99.23"/>
    </reaction>
</comment>
<dbReference type="InterPro" id="IPR006225">
    <property type="entry name" value="PsdUridine_synth_RluC/D"/>
</dbReference>
<keyword evidence="5" id="KW-0694">RNA-binding</keyword>
<dbReference type="InterPro" id="IPR006224">
    <property type="entry name" value="PsdUridine_synth_RluA-like_CS"/>
</dbReference>
<evidence type="ECO:0000256" key="3">
    <source>
        <dbReference type="ARBA" id="ARBA00036882"/>
    </source>
</evidence>
<dbReference type="EC" id="5.4.99.-" evidence="6"/>
<comment type="catalytic activity">
    <reaction evidence="6">
        <text>a uridine in RNA = a pseudouridine in RNA</text>
        <dbReference type="Rhea" id="RHEA:48348"/>
        <dbReference type="Rhea" id="RHEA-COMP:12068"/>
        <dbReference type="Rhea" id="RHEA-COMP:12069"/>
        <dbReference type="ChEBI" id="CHEBI:65314"/>
        <dbReference type="ChEBI" id="CHEBI:65315"/>
    </reaction>
</comment>
<dbReference type="AlphaFoldDB" id="A0A8J6YJS1"/>
<dbReference type="InterPro" id="IPR020103">
    <property type="entry name" value="PsdUridine_synth_cat_dom_sf"/>
</dbReference>
<dbReference type="Pfam" id="PF00849">
    <property type="entry name" value="PseudoU_synth_2"/>
    <property type="match status" value="1"/>
</dbReference>
<dbReference type="SUPFAM" id="SSF55120">
    <property type="entry name" value="Pseudouridine synthase"/>
    <property type="match status" value="1"/>
</dbReference>
<evidence type="ECO:0000313" key="8">
    <source>
        <dbReference type="EMBL" id="MBE1237671.1"/>
    </source>
</evidence>
<dbReference type="NCBIfam" id="TIGR00005">
    <property type="entry name" value="rluA_subfam"/>
    <property type="match status" value="1"/>
</dbReference>
<dbReference type="Proteomes" id="UP000631034">
    <property type="component" value="Unassembled WGS sequence"/>
</dbReference>
<evidence type="ECO:0000256" key="4">
    <source>
        <dbReference type="PIRSR" id="PIRSR606225-1"/>
    </source>
</evidence>
<dbReference type="Gene3D" id="3.30.2350.10">
    <property type="entry name" value="Pseudouridine synthase"/>
    <property type="match status" value="1"/>
</dbReference>
<comment type="similarity">
    <text evidence="1 6">Belongs to the pseudouridine synthase RluA family.</text>
</comment>
<dbReference type="PANTHER" id="PTHR21600:SF44">
    <property type="entry name" value="RIBOSOMAL LARGE SUBUNIT PSEUDOURIDINE SYNTHASE D"/>
    <property type="match status" value="1"/>
</dbReference>
<proteinExistence type="inferred from homology"/>
<dbReference type="InterPro" id="IPR036986">
    <property type="entry name" value="S4_RNA-bd_sf"/>
</dbReference>
<dbReference type="SUPFAM" id="SSF55174">
    <property type="entry name" value="Alpha-L RNA-binding motif"/>
    <property type="match status" value="1"/>
</dbReference>
<feature type="domain" description="RNA-binding S4" evidence="7">
    <location>
        <begin position="43"/>
        <end position="104"/>
    </location>
</feature>
<name>A0A8J6YJS1_9PROT</name>
<keyword evidence="9" id="KW-1185">Reference proteome</keyword>
<dbReference type="Gene3D" id="3.10.290.10">
    <property type="entry name" value="RNA-binding S4 domain"/>
    <property type="match status" value="1"/>
</dbReference>
<dbReference type="EMBL" id="JACZHT010000006">
    <property type="protein sequence ID" value="MBE1237671.1"/>
    <property type="molecule type" value="Genomic_DNA"/>
</dbReference>
<dbReference type="InterPro" id="IPR050188">
    <property type="entry name" value="RluA_PseudoU_synthase"/>
</dbReference>
<evidence type="ECO:0000256" key="5">
    <source>
        <dbReference type="PROSITE-ProRule" id="PRU00182"/>
    </source>
</evidence>
<dbReference type="GO" id="GO:0000455">
    <property type="term" value="P:enzyme-directed rRNA pseudouridine synthesis"/>
    <property type="evidence" value="ECO:0007669"/>
    <property type="project" value="TreeGrafter"/>
</dbReference>
<dbReference type="CDD" id="cd00165">
    <property type="entry name" value="S4"/>
    <property type="match status" value="1"/>
</dbReference>
<comment type="caution">
    <text evidence="8">The sequence shown here is derived from an EMBL/GenBank/DDBJ whole genome shotgun (WGS) entry which is preliminary data.</text>
</comment>
<evidence type="ECO:0000256" key="2">
    <source>
        <dbReference type="ARBA" id="ARBA00023235"/>
    </source>
</evidence>